<dbReference type="InterPro" id="IPR001610">
    <property type="entry name" value="PAC"/>
</dbReference>
<evidence type="ECO:0000313" key="8">
    <source>
        <dbReference type="EMBL" id="GJD91384.1"/>
    </source>
</evidence>
<feature type="region of interest" description="Disordered" evidence="4">
    <location>
        <begin position="285"/>
        <end position="305"/>
    </location>
</feature>
<dbReference type="GO" id="GO:0016301">
    <property type="term" value="F:kinase activity"/>
    <property type="evidence" value="ECO:0007669"/>
    <property type="project" value="UniProtKB-KW"/>
</dbReference>
<feature type="compositionally biased region" description="Low complexity" evidence="4">
    <location>
        <begin position="357"/>
        <end position="366"/>
    </location>
</feature>
<feature type="domain" description="Histidine kinase" evidence="5">
    <location>
        <begin position="149"/>
        <end position="344"/>
    </location>
</feature>
<dbReference type="SUPFAM" id="SSF55785">
    <property type="entry name" value="PYP-like sensor domain (PAS domain)"/>
    <property type="match status" value="1"/>
</dbReference>
<dbReference type="InterPro" id="IPR000700">
    <property type="entry name" value="PAS-assoc_C"/>
</dbReference>
<dbReference type="AlphaFoldDB" id="A0AAV4ZS34"/>
<feature type="domain" description="PAC" evidence="7">
    <location>
        <begin position="91"/>
        <end position="145"/>
    </location>
</feature>
<dbReference type="EMBL" id="BPQO01000026">
    <property type="protein sequence ID" value="GJD91384.1"/>
    <property type="molecule type" value="Genomic_DNA"/>
</dbReference>
<sequence length="379" mass="39920">MTRPDAPDGGQPTPEPAALPFAAAMQAARLPMTITDPHRLDNPIVFANDAFLRLTGYARSEVEGRNCRFLQGAGTDPDAAARIGHALRAGRDIGLDILNYRKDGTPFWNALAISPVFGGAGSVQYFVATQTDITERLHDLQARTTLLHEVDHRVKNTLQMIAALVATQMSGVPAGAARETLAATLRRIETLGTLHRRLHQSDDVAQVAIADVVADIVADLLGAAGRPDVAVTLDLAPLRLPAEAAAPVALIVNELVTNALKHAFPARPGRLTVRLGRDGDREIVEVADDGPGMPATAPEGTAPEGTAFGTTIVRMLARQLRAGLDWVPAAPQGTRVILSLPARRPEEAAARTTDQRAGQAALQAAGKPSDTRSAAAATP</sequence>
<evidence type="ECO:0000259" key="5">
    <source>
        <dbReference type="PROSITE" id="PS50109"/>
    </source>
</evidence>
<evidence type="ECO:0000256" key="1">
    <source>
        <dbReference type="ARBA" id="ARBA00022630"/>
    </source>
</evidence>
<protein>
    <submittedName>
        <fullName evidence="8">Blue-light-activated histidine kinase 2</fullName>
    </submittedName>
</protein>
<evidence type="ECO:0000256" key="4">
    <source>
        <dbReference type="SAM" id="MobiDB-lite"/>
    </source>
</evidence>
<feature type="domain" description="PAS" evidence="6">
    <location>
        <begin position="17"/>
        <end position="66"/>
    </location>
</feature>
<dbReference type="Pfam" id="PF13426">
    <property type="entry name" value="PAS_9"/>
    <property type="match status" value="1"/>
</dbReference>
<keyword evidence="3" id="KW-0157">Chromophore</keyword>
<dbReference type="SUPFAM" id="SSF55874">
    <property type="entry name" value="ATPase domain of HSP90 chaperone/DNA topoisomerase II/histidine kinase"/>
    <property type="match status" value="1"/>
</dbReference>
<dbReference type="SMART" id="SM00086">
    <property type="entry name" value="PAC"/>
    <property type="match status" value="1"/>
</dbReference>
<dbReference type="CDD" id="cd00130">
    <property type="entry name" value="PAS"/>
    <property type="match status" value="1"/>
</dbReference>
<gene>
    <name evidence="8" type="ORF">BHAOGJBA_4932</name>
</gene>
<dbReference type="InterPro" id="IPR000014">
    <property type="entry name" value="PAS"/>
</dbReference>
<reference evidence="8" key="1">
    <citation type="journal article" date="2016" name="Front. Microbiol.">
        <title>Genome Sequence of the Piezophilic, Mesophilic Sulfate-Reducing Bacterium Desulfovibrio indicus J2T.</title>
        <authorList>
            <person name="Cao J."/>
            <person name="Maignien L."/>
            <person name="Shao Z."/>
            <person name="Alain K."/>
            <person name="Jebbar M."/>
        </authorList>
    </citation>
    <scope>NUCLEOTIDE SEQUENCE</scope>
    <source>
        <strain evidence="8">DSM 16372</strain>
    </source>
</reference>
<dbReference type="Gene3D" id="3.30.450.20">
    <property type="entry name" value="PAS domain"/>
    <property type="match status" value="1"/>
</dbReference>
<dbReference type="Pfam" id="PF07568">
    <property type="entry name" value="HisKA_2"/>
    <property type="match status" value="1"/>
</dbReference>
<evidence type="ECO:0000259" key="6">
    <source>
        <dbReference type="PROSITE" id="PS50112"/>
    </source>
</evidence>
<dbReference type="NCBIfam" id="TIGR00229">
    <property type="entry name" value="sensory_box"/>
    <property type="match status" value="1"/>
</dbReference>
<dbReference type="InterPro" id="IPR036890">
    <property type="entry name" value="HATPase_C_sf"/>
</dbReference>
<keyword evidence="8" id="KW-0418">Kinase</keyword>
<proteinExistence type="predicted"/>
<dbReference type="InterPro" id="IPR035965">
    <property type="entry name" value="PAS-like_dom_sf"/>
</dbReference>
<accession>A0AAV4ZS34</accession>
<keyword evidence="1" id="KW-0285">Flavoprotein</keyword>
<dbReference type="PROSITE" id="PS50113">
    <property type="entry name" value="PAC"/>
    <property type="match status" value="1"/>
</dbReference>
<dbReference type="PROSITE" id="PS50112">
    <property type="entry name" value="PAS"/>
    <property type="match status" value="1"/>
</dbReference>
<feature type="region of interest" description="Disordered" evidence="4">
    <location>
        <begin position="340"/>
        <end position="379"/>
    </location>
</feature>
<evidence type="ECO:0000256" key="2">
    <source>
        <dbReference type="ARBA" id="ARBA00022643"/>
    </source>
</evidence>
<dbReference type="PROSITE" id="PS50109">
    <property type="entry name" value="HIS_KIN"/>
    <property type="match status" value="1"/>
</dbReference>
<dbReference type="InterPro" id="IPR005467">
    <property type="entry name" value="His_kinase_dom"/>
</dbReference>
<reference evidence="8" key="2">
    <citation type="submission" date="2021-08" db="EMBL/GenBank/DDBJ databases">
        <authorList>
            <person name="Tani A."/>
            <person name="Ola A."/>
            <person name="Ogura Y."/>
            <person name="Katsura K."/>
            <person name="Hayashi T."/>
        </authorList>
    </citation>
    <scope>NUCLEOTIDE SEQUENCE</scope>
    <source>
        <strain evidence="8">DSM 16372</strain>
    </source>
</reference>
<evidence type="ECO:0000259" key="7">
    <source>
        <dbReference type="PROSITE" id="PS50113"/>
    </source>
</evidence>
<keyword evidence="9" id="KW-1185">Reference proteome</keyword>
<dbReference type="PANTHER" id="PTHR47429">
    <property type="entry name" value="PROTEIN TWIN LOV 1"/>
    <property type="match status" value="1"/>
</dbReference>
<dbReference type="Proteomes" id="UP001055247">
    <property type="component" value="Unassembled WGS sequence"/>
</dbReference>
<organism evidence="8 9">
    <name type="scientific">Methylobacterium hispanicum</name>
    <dbReference type="NCBI Taxonomy" id="270350"/>
    <lineage>
        <taxon>Bacteria</taxon>
        <taxon>Pseudomonadati</taxon>
        <taxon>Pseudomonadota</taxon>
        <taxon>Alphaproteobacteria</taxon>
        <taxon>Hyphomicrobiales</taxon>
        <taxon>Methylobacteriaceae</taxon>
        <taxon>Methylobacterium</taxon>
    </lineage>
</organism>
<name>A0AAV4ZS34_9HYPH</name>
<comment type="caution">
    <text evidence="8">The sequence shown here is derived from an EMBL/GenBank/DDBJ whole genome shotgun (WGS) entry which is preliminary data.</text>
</comment>
<dbReference type="RefSeq" id="WP_066925455.1">
    <property type="nucleotide sequence ID" value="NZ_BPQO01000026.1"/>
</dbReference>
<keyword evidence="8" id="KW-0808">Transferase</keyword>
<dbReference type="Pfam" id="PF02518">
    <property type="entry name" value="HATPase_c"/>
    <property type="match status" value="1"/>
</dbReference>
<keyword evidence="2" id="KW-0288">FMN</keyword>
<evidence type="ECO:0000313" key="9">
    <source>
        <dbReference type="Proteomes" id="UP001055247"/>
    </source>
</evidence>
<dbReference type="PANTHER" id="PTHR47429:SF2">
    <property type="entry name" value="PROTEIN TWIN LOV 1"/>
    <property type="match status" value="1"/>
</dbReference>
<dbReference type="Gene3D" id="3.30.565.10">
    <property type="entry name" value="Histidine kinase-like ATPase, C-terminal domain"/>
    <property type="match status" value="1"/>
</dbReference>
<dbReference type="SMART" id="SM00387">
    <property type="entry name" value="HATPase_c"/>
    <property type="match status" value="1"/>
</dbReference>
<dbReference type="InterPro" id="IPR003594">
    <property type="entry name" value="HATPase_dom"/>
</dbReference>
<evidence type="ECO:0000256" key="3">
    <source>
        <dbReference type="ARBA" id="ARBA00022991"/>
    </source>
</evidence>
<dbReference type="InterPro" id="IPR011495">
    <property type="entry name" value="Sig_transdc_His_kin_sub2_dim/P"/>
</dbReference>